<feature type="transmembrane region" description="Helical" evidence="1">
    <location>
        <begin position="45"/>
        <end position="66"/>
    </location>
</feature>
<feature type="transmembrane region" description="Helical" evidence="1">
    <location>
        <begin position="102"/>
        <end position="120"/>
    </location>
</feature>
<dbReference type="EMBL" id="JAALLT010000003">
    <property type="protein sequence ID" value="NGP77275.1"/>
    <property type="molecule type" value="Genomic_DNA"/>
</dbReference>
<gene>
    <name evidence="2" type="ORF">G3570_11555</name>
</gene>
<dbReference type="Proteomes" id="UP000473278">
    <property type="component" value="Unassembled WGS sequence"/>
</dbReference>
<dbReference type="RefSeq" id="WP_165142446.1">
    <property type="nucleotide sequence ID" value="NZ_JAALLT010000003.1"/>
</dbReference>
<feature type="transmembrane region" description="Helical" evidence="1">
    <location>
        <begin position="12"/>
        <end position="33"/>
    </location>
</feature>
<keyword evidence="1" id="KW-0472">Membrane</keyword>
<keyword evidence="3" id="KW-1185">Reference proteome</keyword>
<accession>A0A6M1T5J4</accession>
<name>A0A6M1T5J4_9BACT</name>
<protein>
    <submittedName>
        <fullName evidence="2">Uncharacterized protein</fullName>
    </submittedName>
</protein>
<proteinExistence type="predicted"/>
<reference evidence="2 3" key="1">
    <citation type="submission" date="2020-02" db="EMBL/GenBank/DDBJ databases">
        <title>Balneolaceae bacterium YR4-1, complete genome.</title>
        <authorList>
            <person name="Li Y."/>
            <person name="Wu S."/>
        </authorList>
    </citation>
    <scope>NUCLEOTIDE SEQUENCE [LARGE SCALE GENOMIC DNA]</scope>
    <source>
        <strain evidence="2 3">YR4-1</strain>
    </source>
</reference>
<evidence type="ECO:0000256" key="1">
    <source>
        <dbReference type="SAM" id="Phobius"/>
    </source>
</evidence>
<comment type="caution">
    <text evidence="2">The sequence shown here is derived from an EMBL/GenBank/DDBJ whole genome shotgun (WGS) entry which is preliminary data.</text>
</comment>
<evidence type="ECO:0000313" key="3">
    <source>
        <dbReference type="Proteomes" id="UP000473278"/>
    </source>
</evidence>
<keyword evidence="1" id="KW-0812">Transmembrane</keyword>
<organism evidence="2 3">
    <name type="scientific">Halalkalibaculum roseum</name>
    <dbReference type="NCBI Taxonomy" id="2709311"/>
    <lineage>
        <taxon>Bacteria</taxon>
        <taxon>Pseudomonadati</taxon>
        <taxon>Balneolota</taxon>
        <taxon>Balneolia</taxon>
        <taxon>Balneolales</taxon>
        <taxon>Balneolaceae</taxon>
        <taxon>Halalkalibaculum</taxon>
    </lineage>
</organism>
<keyword evidence="1" id="KW-1133">Transmembrane helix</keyword>
<evidence type="ECO:0000313" key="2">
    <source>
        <dbReference type="EMBL" id="NGP77275.1"/>
    </source>
</evidence>
<dbReference type="AlphaFoldDB" id="A0A6M1T5J4"/>
<sequence length="122" mass="14117">MNRELNPKNYKRICLINWLLTVPLVVLFAVPYLSIATFINANIGISYAGALLFSFPFCLTILHGHVTMALGSLHRNHYYEWLEKNTLSYGLFFHPMFTSTRFRLLLLVSSIFVLSLGWVIQY</sequence>